<evidence type="ECO:0000313" key="6">
    <source>
        <dbReference type="WBParaSite" id="TREG1_81750.1"/>
    </source>
</evidence>
<evidence type="ECO:0000313" key="5">
    <source>
        <dbReference type="Proteomes" id="UP000050795"/>
    </source>
</evidence>
<dbReference type="Proteomes" id="UP000050795">
    <property type="component" value="Unassembled WGS sequence"/>
</dbReference>
<keyword evidence="5" id="KW-1185">Reference proteome</keyword>
<name>A0AA85KGM3_TRIRE</name>
<sequence>MFNSQWTLSEVSLLSVAINSLQLFSLLSALLLLSLLLLIVFHCFNHSYYYYYYCHHLYTRTFSHFIYLLQSLSLSSLALSFTWIPSLSIHPIYILFWRFIDQVHRELIIWIINSYNLVLNCVKVWNLDNKLLTALLLNHGNNYTTTTSNIKSVSSTAKTQTYTTYFSHGMNKVFVFYLGLLIFHGLICERVIVNSRPLQDGVERRYGELNLRPSKSSSLSQQKIPKVVMPPYDLGFRGQKTEDMNKVRSPSLSSSSFNDASGKFDNMRGFQSDETYDGNAQSYFLSPAASASLYQGRRNPRYQRVNRDNFKKQNTNFNNNDDDVNNNNNDGGQLYFDTKIPIDNQKPRSYRQSRPQSPMSIASIKEINDPSDYRRVNLAPSQPFPSPIQQYQQQPLRPSYSSYNPRRSMNSFPDPLFMSEQETSYDGNDAQFPQQDNQWGKISNPYQRQMTYDGNTGYMNRENPSVWYPVSYQNLNDQLENPSQYENLHQQIQQPSGINSYQPFNIPNNKIISQNVNPNANANANANNNYGRINANSDQLSYFKEIPDIQLSYLINQYQMELSRRRNERGYRQGNAYYSQPIDPEPIYSPGYYPQDHGLHLSGSKSHDKVIQRFNSLAGQRLEAGIDEFFDELDHNRNGVITLDELRNYLLLHEVHFAR</sequence>
<protein>
    <recommendedName>
        <fullName evidence="4">EF-hand domain-containing protein</fullName>
    </recommendedName>
</protein>
<evidence type="ECO:0000256" key="2">
    <source>
        <dbReference type="SAM" id="MobiDB-lite"/>
    </source>
</evidence>
<accession>A0AA85KGM3</accession>
<keyword evidence="3" id="KW-0812">Transmembrane</keyword>
<feature type="transmembrane region" description="Helical" evidence="3">
    <location>
        <begin position="20"/>
        <end position="44"/>
    </location>
</feature>
<proteinExistence type="predicted"/>
<feature type="transmembrane region" description="Helical" evidence="3">
    <location>
        <begin position="65"/>
        <end position="87"/>
    </location>
</feature>
<evidence type="ECO:0000256" key="1">
    <source>
        <dbReference type="ARBA" id="ARBA00022837"/>
    </source>
</evidence>
<feature type="compositionally biased region" description="Polar residues" evidence="2">
    <location>
        <begin position="387"/>
        <end position="396"/>
    </location>
</feature>
<evidence type="ECO:0000259" key="4">
    <source>
        <dbReference type="PROSITE" id="PS50222"/>
    </source>
</evidence>
<evidence type="ECO:0000256" key="3">
    <source>
        <dbReference type="SAM" id="Phobius"/>
    </source>
</evidence>
<feature type="domain" description="EF-hand" evidence="4">
    <location>
        <begin position="621"/>
        <end position="656"/>
    </location>
</feature>
<feature type="compositionally biased region" description="Polar residues" evidence="2">
    <location>
        <begin position="248"/>
        <end position="259"/>
    </location>
</feature>
<organism evidence="5 6">
    <name type="scientific">Trichobilharzia regenti</name>
    <name type="common">Nasal bird schistosome</name>
    <dbReference type="NCBI Taxonomy" id="157069"/>
    <lineage>
        <taxon>Eukaryota</taxon>
        <taxon>Metazoa</taxon>
        <taxon>Spiralia</taxon>
        <taxon>Lophotrochozoa</taxon>
        <taxon>Platyhelminthes</taxon>
        <taxon>Trematoda</taxon>
        <taxon>Digenea</taxon>
        <taxon>Strigeidida</taxon>
        <taxon>Schistosomatoidea</taxon>
        <taxon>Schistosomatidae</taxon>
        <taxon>Trichobilharzia</taxon>
    </lineage>
</organism>
<feature type="compositionally biased region" description="Basic and acidic residues" evidence="2">
    <location>
        <begin position="366"/>
        <end position="375"/>
    </location>
</feature>
<feature type="compositionally biased region" description="Low complexity" evidence="2">
    <location>
        <begin position="312"/>
        <end position="330"/>
    </location>
</feature>
<keyword evidence="3" id="KW-0472">Membrane</keyword>
<dbReference type="WBParaSite" id="TREG1_81750.1">
    <property type="protein sequence ID" value="TREG1_81750.1"/>
    <property type="gene ID" value="TREG1_81750"/>
</dbReference>
<reference evidence="5" key="1">
    <citation type="submission" date="2022-06" db="EMBL/GenBank/DDBJ databases">
        <authorList>
            <person name="Berger JAMES D."/>
            <person name="Berger JAMES D."/>
        </authorList>
    </citation>
    <scope>NUCLEOTIDE SEQUENCE [LARGE SCALE GENOMIC DNA]</scope>
</reference>
<dbReference type="InterPro" id="IPR011992">
    <property type="entry name" value="EF-hand-dom_pair"/>
</dbReference>
<dbReference type="GO" id="GO:0005509">
    <property type="term" value="F:calcium ion binding"/>
    <property type="evidence" value="ECO:0007669"/>
    <property type="project" value="InterPro"/>
</dbReference>
<dbReference type="InterPro" id="IPR018247">
    <property type="entry name" value="EF_Hand_1_Ca_BS"/>
</dbReference>
<feature type="region of interest" description="Disordered" evidence="2">
    <location>
        <begin position="241"/>
        <end position="260"/>
    </location>
</feature>
<dbReference type="PROSITE" id="PS00018">
    <property type="entry name" value="EF_HAND_1"/>
    <property type="match status" value="1"/>
</dbReference>
<reference evidence="6" key="2">
    <citation type="submission" date="2023-11" db="UniProtKB">
        <authorList>
            <consortium name="WormBaseParasite"/>
        </authorList>
    </citation>
    <scope>IDENTIFICATION</scope>
</reference>
<feature type="region of interest" description="Disordered" evidence="2">
    <location>
        <begin position="294"/>
        <end position="408"/>
    </location>
</feature>
<dbReference type="SUPFAM" id="SSF47473">
    <property type="entry name" value="EF-hand"/>
    <property type="match status" value="1"/>
</dbReference>
<keyword evidence="3" id="KW-1133">Transmembrane helix</keyword>
<dbReference type="PROSITE" id="PS50222">
    <property type="entry name" value="EF_HAND_2"/>
    <property type="match status" value="1"/>
</dbReference>
<dbReference type="AlphaFoldDB" id="A0AA85KGM3"/>
<feature type="compositionally biased region" description="Polar residues" evidence="2">
    <location>
        <begin position="350"/>
        <end position="360"/>
    </location>
</feature>
<keyword evidence="1" id="KW-0106">Calcium</keyword>
<feature type="compositionally biased region" description="Low complexity" evidence="2">
    <location>
        <begin position="398"/>
        <end position="408"/>
    </location>
</feature>
<dbReference type="InterPro" id="IPR002048">
    <property type="entry name" value="EF_hand_dom"/>
</dbReference>